<comment type="similarity">
    <text evidence="2 6">Belongs to the VPS35 family.</text>
</comment>
<organism evidence="8">
    <name type="scientific">Haptolina ericina</name>
    <dbReference type="NCBI Taxonomy" id="156174"/>
    <lineage>
        <taxon>Eukaryota</taxon>
        <taxon>Haptista</taxon>
        <taxon>Haptophyta</taxon>
        <taxon>Prymnesiophyceae</taxon>
        <taxon>Prymnesiales</taxon>
        <taxon>Prymnesiaceae</taxon>
        <taxon>Haptolina</taxon>
    </lineage>
</organism>
<evidence type="ECO:0000256" key="7">
    <source>
        <dbReference type="SAM" id="MobiDB-lite"/>
    </source>
</evidence>
<comment type="subcellular location">
    <subcellularLocation>
        <location evidence="1">Membrane</location>
        <topology evidence="1">Peripheral membrane protein</topology>
    </subcellularLocation>
</comment>
<gene>
    <name evidence="8" type="ORF">HERI1096_LOCUS9705</name>
</gene>
<comment type="function">
    <text evidence="6">Plays a role in vesicular protein sorting.</text>
</comment>
<evidence type="ECO:0000256" key="1">
    <source>
        <dbReference type="ARBA" id="ARBA00004170"/>
    </source>
</evidence>
<dbReference type="GO" id="GO:0005829">
    <property type="term" value="C:cytosol"/>
    <property type="evidence" value="ECO:0007669"/>
    <property type="project" value="GOC"/>
</dbReference>
<dbReference type="PANTHER" id="PTHR11099:SF0">
    <property type="entry name" value="VACUOLAR PROTEIN SORTING-ASSOCIATED PROTEIN 35"/>
    <property type="match status" value="1"/>
</dbReference>
<dbReference type="GO" id="GO:0005770">
    <property type="term" value="C:late endosome"/>
    <property type="evidence" value="ECO:0007669"/>
    <property type="project" value="TreeGrafter"/>
</dbReference>
<keyword evidence="4 6" id="KW-0653">Protein transport</keyword>
<keyword evidence="5" id="KW-0472">Membrane</keyword>
<dbReference type="GO" id="GO:0042147">
    <property type="term" value="P:retrograde transport, endosome to Golgi"/>
    <property type="evidence" value="ECO:0007669"/>
    <property type="project" value="InterPro"/>
</dbReference>
<evidence type="ECO:0000256" key="6">
    <source>
        <dbReference type="PIRNR" id="PIRNR009375"/>
    </source>
</evidence>
<name>A0A7S3AP66_9EUKA</name>
<keyword evidence="3 6" id="KW-0813">Transport</keyword>
<evidence type="ECO:0000256" key="5">
    <source>
        <dbReference type="ARBA" id="ARBA00023136"/>
    </source>
</evidence>
<evidence type="ECO:0000313" key="8">
    <source>
        <dbReference type="EMBL" id="CAE0109045.1"/>
    </source>
</evidence>
<dbReference type="InterPro" id="IPR005378">
    <property type="entry name" value="Vps35"/>
</dbReference>
<proteinExistence type="inferred from homology"/>
<protein>
    <recommendedName>
        <fullName evidence="6">Vacuolar protein sorting-associated protein 35</fullName>
    </recommendedName>
</protein>
<dbReference type="GO" id="GO:0006886">
    <property type="term" value="P:intracellular protein transport"/>
    <property type="evidence" value="ECO:0007669"/>
    <property type="project" value="TreeGrafter"/>
</dbReference>
<sequence>MRTSKVGPKGYYELYISATDELRHLEAYLSAEHKRGRRMLDMYELVQHAGNVLPRLYLLLTVGSVYIVSKEAPAKDILKDLVEMCRGVQHPMRGLFLRNYLSQMTKSKLPDEGSDYEGVGGNTEDAVSFVLSNFSEMNKLWVRMQHQGPVREREAREKERQELRILVGTNLMQLGKLDGVTVDVYTETVLPQVLEQIVNCKDPIAQQYLMECILQVFPVEYHVSTLQLLLDHLEYLSAAANVKALLVGMMERLNTYSATEDETGGSSKELEEDGDKLEEAPHSSNPFVLFSEHISSLAAPKSDEAAEHVPMSLIDQLELHLALLAFSVKVYPNQMAYVDEVLYSAAKAISAAGTLDGKATGLVLKLVTTPLAHLSEALRVLTLEQWSPLIAHLSHDKQKEVASNLVTLVIDQEGIVSRAADAAKLLQLVGPLLAEDPDAKVDENDARPEPMDIDTAAEVGPVSRLIHRFTADDTDGHCRILNEAHKQGAAGSERRSPFAFVPIIFSCLSLTRRIHGRVLAEEEVEVGTHKLLKFVATMVARLSQLAPTLAFRLYLQCAQVALSVGEEIDAYEFITEAFVCYEEEISDSRDQLAAVTIAASSLHHMHGFDEEHVETICIKATQYSGRLLKKPDQCRAVCRASYMFWGSVGETPYRDGKRVLECLQRSLKIADACKVSNMHTVLFVDILDSYLYHFSQGNELVTADYINSLLQLIEQQLAGDAAAATPAIQAARTQFESTRLRIASQKESDPRWAEIS</sequence>
<dbReference type="Gene3D" id="1.25.40.660">
    <property type="entry name" value="Vacuolar protein sorting-associated protein 35, helical subcomplex Vps35-C"/>
    <property type="match status" value="1"/>
</dbReference>
<reference evidence="8" key="1">
    <citation type="submission" date="2021-01" db="EMBL/GenBank/DDBJ databases">
        <authorList>
            <person name="Corre E."/>
            <person name="Pelletier E."/>
            <person name="Niang G."/>
            <person name="Scheremetjew M."/>
            <person name="Finn R."/>
            <person name="Kale V."/>
            <person name="Holt S."/>
            <person name="Cochrane G."/>
            <person name="Meng A."/>
            <person name="Brown T."/>
            <person name="Cohen L."/>
        </authorList>
    </citation>
    <scope>NUCLEOTIDE SEQUENCE</scope>
    <source>
        <strain evidence="8">CCMP281</strain>
    </source>
</reference>
<evidence type="ECO:0000256" key="2">
    <source>
        <dbReference type="ARBA" id="ARBA00006536"/>
    </source>
</evidence>
<dbReference type="PANTHER" id="PTHR11099">
    <property type="entry name" value="VACUOLAR SORTING PROTEIN 35"/>
    <property type="match status" value="1"/>
</dbReference>
<dbReference type="EMBL" id="HBHX01017370">
    <property type="protein sequence ID" value="CAE0109045.1"/>
    <property type="molecule type" value="Transcribed_RNA"/>
</dbReference>
<dbReference type="PIRSF" id="PIRSF009375">
    <property type="entry name" value="Retromer_Vps35"/>
    <property type="match status" value="1"/>
</dbReference>
<dbReference type="Pfam" id="PF03635">
    <property type="entry name" value="Vps35"/>
    <property type="match status" value="1"/>
</dbReference>
<dbReference type="GO" id="GO:0030906">
    <property type="term" value="C:retromer, cargo-selective complex"/>
    <property type="evidence" value="ECO:0007669"/>
    <property type="project" value="InterPro"/>
</dbReference>
<evidence type="ECO:0000256" key="3">
    <source>
        <dbReference type="ARBA" id="ARBA00022448"/>
    </source>
</evidence>
<accession>A0A7S3AP66</accession>
<evidence type="ECO:0000256" key="4">
    <source>
        <dbReference type="ARBA" id="ARBA00022927"/>
    </source>
</evidence>
<feature type="region of interest" description="Disordered" evidence="7">
    <location>
        <begin position="258"/>
        <end position="279"/>
    </location>
</feature>
<dbReference type="AlphaFoldDB" id="A0A7S3AP66"/>
<dbReference type="InterPro" id="IPR042491">
    <property type="entry name" value="Vps35_C"/>
</dbReference>